<evidence type="ECO:0000313" key="1">
    <source>
        <dbReference type="EMBL" id="ETS06953.1"/>
    </source>
</evidence>
<dbReference type="Proteomes" id="UP000024376">
    <property type="component" value="Unassembled WGS sequence"/>
</dbReference>
<gene>
    <name evidence="1" type="ORF">M419DRAFT_117311</name>
</gene>
<dbReference type="HOGENOM" id="CLU_3052066_0_0_1"/>
<reference evidence="2" key="1">
    <citation type="journal article" date="2013" name="Ind. Biotechnol.">
        <title>Comparative genomics analysis of Trichoderma reesei strains.</title>
        <authorList>
            <person name="Koike H."/>
            <person name="Aerts A."/>
            <person name="LaButti K."/>
            <person name="Grigoriev I.V."/>
            <person name="Baker S.E."/>
        </authorList>
    </citation>
    <scope>NUCLEOTIDE SEQUENCE [LARGE SCALE GENOMIC DNA]</scope>
    <source>
        <strain evidence="2">ATCC 56765 / BCRC 32924 / NRRL 11460 / Rut C-30</strain>
    </source>
</reference>
<proteinExistence type="predicted"/>
<organism evidence="1 2">
    <name type="scientific">Hypocrea jecorina (strain ATCC 56765 / BCRC 32924 / NRRL 11460 / Rut C-30)</name>
    <name type="common">Trichoderma reesei</name>
    <dbReference type="NCBI Taxonomy" id="1344414"/>
    <lineage>
        <taxon>Eukaryota</taxon>
        <taxon>Fungi</taxon>
        <taxon>Dikarya</taxon>
        <taxon>Ascomycota</taxon>
        <taxon>Pezizomycotina</taxon>
        <taxon>Sordariomycetes</taxon>
        <taxon>Hypocreomycetidae</taxon>
        <taxon>Hypocreales</taxon>
        <taxon>Hypocreaceae</taxon>
        <taxon>Trichoderma</taxon>
    </lineage>
</organism>
<dbReference type="KEGG" id="trr:M419DRAFT_117311"/>
<accession>A0A024SLL4</accession>
<dbReference type="AlphaFoldDB" id="A0A024SLL4"/>
<name>A0A024SLL4_HYPJR</name>
<dbReference type="EMBL" id="KI911139">
    <property type="protein sequence ID" value="ETS06953.1"/>
    <property type="molecule type" value="Genomic_DNA"/>
</dbReference>
<protein>
    <submittedName>
        <fullName evidence="1">Uncharacterized protein</fullName>
    </submittedName>
</protein>
<sequence>MIHSSPTGSSYLPLSEGSSRRAAFALFLDLLPLNGRLAARLRRINRLLASNARP</sequence>
<evidence type="ECO:0000313" key="2">
    <source>
        <dbReference type="Proteomes" id="UP000024376"/>
    </source>
</evidence>